<accession>A0ABS6ZSV9</accession>
<dbReference type="Proteomes" id="UP000769617">
    <property type="component" value="Unassembled WGS sequence"/>
</dbReference>
<comment type="caution">
    <text evidence="1">The sequence shown here is derived from an EMBL/GenBank/DDBJ whole genome shotgun (WGS) entry which is preliminary data.</text>
</comment>
<dbReference type="RefSeq" id="WP_219793378.1">
    <property type="nucleotide sequence ID" value="NZ_JAHYCA010000007.1"/>
</dbReference>
<organism evidence="1 2">
    <name type="scientific">Billgrantia antri</name>
    <dbReference type="NCBI Taxonomy" id="2846777"/>
    <lineage>
        <taxon>Bacteria</taxon>
        <taxon>Pseudomonadati</taxon>
        <taxon>Pseudomonadota</taxon>
        <taxon>Gammaproteobacteria</taxon>
        <taxon>Oceanospirillales</taxon>
        <taxon>Halomonadaceae</taxon>
        <taxon>Billgrantia</taxon>
    </lineage>
</organism>
<gene>
    <name evidence="1" type="ORF">KPL81_18425</name>
</gene>
<evidence type="ECO:0000313" key="2">
    <source>
        <dbReference type="Proteomes" id="UP000769617"/>
    </source>
</evidence>
<sequence length="251" mass="25776">MHAHGIEVLDRADDDAVVVLVANDLHLVLLPAQQRLVDQQLVVVGELEAAGTDLLELLLVVGHAAAGAAHGVGGADDHREAQRLLDAPGLLHGVGDLGLRALQADALHGLVEQVAVLGLVDGVGVGTDHLHAVLREYAVLVEVERAVERGLAAHGGQDGIGALGLDDLLHRLPGDRLDVGGVGHGRVGHDGGRVGVHQDDPEALLTQRLAGLGAGVVEFARLADDDGAGANDQDAVEVGTLGHVGSRGWIR</sequence>
<reference evidence="1 2" key="1">
    <citation type="submission" date="2021-07" db="EMBL/GenBank/DDBJ databases">
        <authorList>
            <person name="So Y."/>
        </authorList>
    </citation>
    <scope>NUCLEOTIDE SEQUENCE [LARGE SCALE GENOMIC DNA]</scope>
    <source>
        <strain evidence="1 2">Y3S6</strain>
    </source>
</reference>
<keyword evidence="2" id="KW-1185">Reference proteome</keyword>
<evidence type="ECO:0000313" key="1">
    <source>
        <dbReference type="EMBL" id="MBW6393134.1"/>
    </source>
</evidence>
<protein>
    <submittedName>
        <fullName evidence="1">Uncharacterized protein</fullName>
    </submittedName>
</protein>
<name>A0ABS6ZSV9_9GAMM</name>
<proteinExistence type="predicted"/>
<dbReference type="EMBL" id="JAHYCA010000007">
    <property type="protein sequence ID" value="MBW6393134.1"/>
    <property type="molecule type" value="Genomic_DNA"/>
</dbReference>